<evidence type="ECO:0000256" key="2">
    <source>
        <dbReference type="ARBA" id="ARBA00022840"/>
    </source>
</evidence>
<keyword evidence="1" id="KW-0547">Nucleotide-binding</keyword>
<accession>A0AAW6XKJ1</accession>
<evidence type="ECO:0000256" key="1">
    <source>
        <dbReference type="ARBA" id="ARBA00022741"/>
    </source>
</evidence>
<dbReference type="GO" id="GO:0005524">
    <property type="term" value="F:ATP binding"/>
    <property type="evidence" value="ECO:0007669"/>
    <property type="project" value="UniProtKB-KW"/>
</dbReference>
<feature type="domain" description="SF3 helicase" evidence="3">
    <location>
        <begin position="1"/>
        <end position="113"/>
    </location>
</feature>
<protein>
    <submittedName>
        <fullName evidence="4">DUF5906 domain-containing protein</fullName>
    </submittedName>
</protein>
<dbReference type="Gene3D" id="3.40.50.300">
    <property type="entry name" value="P-loop containing nucleotide triphosphate hydrolases"/>
    <property type="match status" value="1"/>
</dbReference>
<keyword evidence="2" id="KW-0067">ATP-binding</keyword>
<sequence length="113" mass="12426">PHKVFFFIGEKGANGKSTFLEMLNAFAGDLGTNISLENFNDPTSVVELEGHLVNIGDDIDARYLESSSNFKILASGNTLMVRPIYSTPYRMKNKATLIFTANDMPTFKDKTGG</sequence>
<dbReference type="Pfam" id="PF19263">
    <property type="entry name" value="DUF5906"/>
    <property type="match status" value="1"/>
</dbReference>
<feature type="non-terminal residue" evidence="4">
    <location>
        <position position="113"/>
    </location>
</feature>
<name>A0AAW6XKJ1_9LACO</name>
<dbReference type="RefSeq" id="WP_285043686.1">
    <property type="nucleotide sequence ID" value="NZ_JASOGN010000190.1"/>
</dbReference>
<dbReference type="SUPFAM" id="SSF52540">
    <property type="entry name" value="P-loop containing nucleoside triphosphate hydrolases"/>
    <property type="match status" value="1"/>
</dbReference>
<evidence type="ECO:0000313" key="5">
    <source>
        <dbReference type="Proteomes" id="UP001230300"/>
    </source>
</evidence>
<feature type="non-terminal residue" evidence="4">
    <location>
        <position position="1"/>
    </location>
</feature>
<dbReference type="Proteomes" id="UP001230300">
    <property type="component" value="Unassembled WGS sequence"/>
</dbReference>
<dbReference type="InterPro" id="IPR027417">
    <property type="entry name" value="P-loop_NTPase"/>
</dbReference>
<dbReference type="InterPro" id="IPR014015">
    <property type="entry name" value="Helicase_SF3_DNA-vir"/>
</dbReference>
<gene>
    <name evidence="4" type="ORF">QP235_11085</name>
</gene>
<reference evidence="4" key="1">
    <citation type="submission" date="2023-05" db="EMBL/GenBank/DDBJ databases">
        <title>Cataloging the Phylogenetic Diversity of Human Bladder Bacteria.</title>
        <authorList>
            <person name="Du J."/>
        </authorList>
    </citation>
    <scope>NUCLEOTIDE SEQUENCE</scope>
    <source>
        <strain evidence="4">UMB9226</strain>
    </source>
</reference>
<dbReference type="PROSITE" id="PS51206">
    <property type="entry name" value="SF3_HELICASE_1"/>
    <property type="match status" value="1"/>
</dbReference>
<organism evidence="4 5">
    <name type="scientific">Lactobacillus crispatus</name>
    <dbReference type="NCBI Taxonomy" id="47770"/>
    <lineage>
        <taxon>Bacteria</taxon>
        <taxon>Bacillati</taxon>
        <taxon>Bacillota</taxon>
        <taxon>Bacilli</taxon>
        <taxon>Lactobacillales</taxon>
        <taxon>Lactobacillaceae</taxon>
        <taxon>Lactobacillus</taxon>
    </lineage>
</organism>
<proteinExistence type="predicted"/>
<dbReference type="AlphaFoldDB" id="A0AAW6XKJ1"/>
<comment type="caution">
    <text evidence="4">The sequence shown here is derived from an EMBL/GenBank/DDBJ whole genome shotgun (WGS) entry which is preliminary data.</text>
</comment>
<dbReference type="InterPro" id="IPR045455">
    <property type="entry name" value="NrS-1_pol-like_helicase"/>
</dbReference>
<evidence type="ECO:0000313" key="4">
    <source>
        <dbReference type="EMBL" id="MDK6503690.1"/>
    </source>
</evidence>
<dbReference type="EMBL" id="JASOGN010000190">
    <property type="protein sequence ID" value="MDK6503690.1"/>
    <property type="molecule type" value="Genomic_DNA"/>
</dbReference>
<evidence type="ECO:0000259" key="3">
    <source>
        <dbReference type="PROSITE" id="PS51206"/>
    </source>
</evidence>